<dbReference type="PANTHER" id="PTHR45772">
    <property type="entry name" value="CONSERVED COMPONENT OF ABC TRANSPORTER FOR NATURAL AMINO ACIDS-RELATED"/>
    <property type="match status" value="1"/>
</dbReference>
<name>A0ABV5WC87_9BACI</name>
<dbReference type="NCBIfam" id="TIGR03411">
    <property type="entry name" value="urea_trans_UrtD"/>
    <property type="match status" value="1"/>
</dbReference>
<evidence type="ECO:0000256" key="3">
    <source>
        <dbReference type="ARBA" id="ARBA00022840"/>
    </source>
</evidence>
<dbReference type="Gene3D" id="3.40.50.300">
    <property type="entry name" value="P-loop containing nucleotide triphosphate hydrolases"/>
    <property type="match status" value="1"/>
</dbReference>
<comment type="caution">
    <text evidence="5">The sequence shown here is derived from an EMBL/GenBank/DDBJ whole genome shotgun (WGS) entry which is preliminary data.</text>
</comment>
<dbReference type="Pfam" id="PF00005">
    <property type="entry name" value="ABC_tran"/>
    <property type="match status" value="1"/>
</dbReference>
<dbReference type="InterPro" id="IPR017781">
    <property type="entry name" value="ABC_transptr_urea_ATP-bd_UrtD"/>
</dbReference>
<evidence type="ECO:0000313" key="5">
    <source>
        <dbReference type="EMBL" id="MFB9758002.1"/>
    </source>
</evidence>
<gene>
    <name evidence="5" type="primary">urtD</name>
    <name evidence="5" type="ORF">ACFFMS_05545</name>
</gene>
<dbReference type="PROSITE" id="PS50893">
    <property type="entry name" value="ABC_TRANSPORTER_2"/>
    <property type="match status" value="1"/>
</dbReference>
<dbReference type="CDD" id="cd03219">
    <property type="entry name" value="ABC_Mj1267_LivG_branched"/>
    <property type="match status" value="1"/>
</dbReference>
<dbReference type="RefSeq" id="WP_379948247.1">
    <property type="nucleotide sequence ID" value="NZ_JBHMAF010000020.1"/>
</dbReference>
<dbReference type="InterPro" id="IPR032823">
    <property type="entry name" value="BCA_ABC_TP_C"/>
</dbReference>
<accession>A0ABV5WC87</accession>
<reference evidence="5 6" key="1">
    <citation type="submission" date="2024-09" db="EMBL/GenBank/DDBJ databases">
        <authorList>
            <person name="Sun Q."/>
            <person name="Mori K."/>
        </authorList>
    </citation>
    <scope>NUCLEOTIDE SEQUENCE [LARGE SCALE GENOMIC DNA]</scope>
    <source>
        <strain evidence="5 6">JCM 11201</strain>
    </source>
</reference>
<dbReference type="InterPro" id="IPR003439">
    <property type="entry name" value="ABC_transporter-like_ATP-bd"/>
</dbReference>
<dbReference type="Pfam" id="PF12399">
    <property type="entry name" value="BCA_ABC_TP_C"/>
    <property type="match status" value="1"/>
</dbReference>
<feature type="domain" description="ABC transporter" evidence="4">
    <location>
        <begin position="5"/>
        <end position="245"/>
    </location>
</feature>
<keyword evidence="6" id="KW-1185">Reference proteome</keyword>
<evidence type="ECO:0000313" key="6">
    <source>
        <dbReference type="Proteomes" id="UP001589609"/>
    </source>
</evidence>
<dbReference type="EMBL" id="JBHMAF010000020">
    <property type="protein sequence ID" value="MFB9758002.1"/>
    <property type="molecule type" value="Genomic_DNA"/>
</dbReference>
<sequence>MQPILSCRNILVDFSGFKAVQGVDLEVQPQEVRFLIGPNGAGKTTMLDVICGKTKVRSGEVLFQQTKKITKLQEHEIVNLGITRKFQAPSIFSKLTVFENLELSVKQRRNLWSVLRAKLSGEEKDKIVSLLEKIGLKEQMSEAAGSLAHGQKQWLEIGMQLMQEPQILLLDEPIAGMSESERYKTGELIHEIADTCSVLIVEHDMEFVKNFSKKVTVMHEGKVLCEGSMEEIQQNEQVAEVYLGRRGKAC</sequence>
<keyword evidence="3 5" id="KW-0067">ATP-binding</keyword>
<evidence type="ECO:0000256" key="1">
    <source>
        <dbReference type="ARBA" id="ARBA00022448"/>
    </source>
</evidence>
<dbReference type="SUPFAM" id="SSF52540">
    <property type="entry name" value="P-loop containing nucleoside triphosphate hydrolases"/>
    <property type="match status" value="1"/>
</dbReference>
<keyword evidence="1" id="KW-0813">Transport</keyword>
<dbReference type="InterPro" id="IPR051120">
    <property type="entry name" value="ABC_AA/LPS_Transport"/>
</dbReference>
<dbReference type="Proteomes" id="UP001589609">
    <property type="component" value="Unassembled WGS sequence"/>
</dbReference>
<keyword evidence="2" id="KW-0547">Nucleotide-binding</keyword>
<proteinExistence type="predicted"/>
<dbReference type="GO" id="GO:0005524">
    <property type="term" value="F:ATP binding"/>
    <property type="evidence" value="ECO:0007669"/>
    <property type="project" value="UniProtKB-KW"/>
</dbReference>
<dbReference type="InterPro" id="IPR027417">
    <property type="entry name" value="P-loop_NTPase"/>
</dbReference>
<dbReference type="PANTHER" id="PTHR45772:SF8">
    <property type="entry name" value="HIGH-AFFINITY BRANCHED-CHAIN AMINO ACID TRANSPORT ATP-BINDING PROTEIN"/>
    <property type="match status" value="1"/>
</dbReference>
<evidence type="ECO:0000259" key="4">
    <source>
        <dbReference type="PROSITE" id="PS50893"/>
    </source>
</evidence>
<protein>
    <submittedName>
        <fullName evidence="5">Urea ABC transporter ATP-binding protein UrtD</fullName>
    </submittedName>
</protein>
<organism evidence="5 6">
    <name type="scientific">Ectobacillus funiculus</name>
    <dbReference type="NCBI Taxonomy" id="137993"/>
    <lineage>
        <taxon>Bacteria</taxon>
        <taxon>Bacillati</taxon>
        <taxon>Bacillota</taxon>
        <taxon>Bacilli</taxon>
        <taxon>Bacillales</taxon>
        <taxon>Bacillaceae</taxon>
        <taxon>Ectobacillus</taxon>
    </lineage>
</organism>
<evidence type="ECO:0000256" key="2">
    <source>
        <dbReference type="ARBA" id="ARBA00022741"/>
    </source>
</evidence>